<protein>
    <submittedName>
        <fullName evidence="2">Uncharacterized protein</fullName>
    </submittedName>
</protein>
<name>A0A437RC71_9BURK</name>
<dbReference type="OrthoDB" id="8689387at2"/>
<evidence type="ECO:0000313" key="3">
    <source>
        <dbReference type="Proteomes" id="UP000285575"/>
    </source>
</evidence>
<dbReference type="EMBL" id="SACR01000005">
    <property type="protein sequence ID" value="RVU44283.1"/>
    <property type="molecule type" value="Genomic_DNA"/>
</dbReference>
<keyword evidence="1" id="KW-0472">Membrane</keyword>
<sequence length="61" mass="6801">MLLFRLVFGLLLVCGLLCFAMYIGTGQAAWRRRGIVIVKWTVLAACGFFAVLILERLALVL</sequence>
<dbReference type="AlphaFoldDB" id="A0A437RC71"/>
<reference evidence="2 3" key="1">
    <citation type="submission" date="2019-01" db="EMBL/GenBank/DDBJ databases">
        <authorList>
            <person name="Chen W.-M."/>
        </authorList>
    </citation>
    <scope>NUCLEOTIDE SEQUENCE [LARGE SCALE GENOMIC DNA]</scope>
    <source>
        <strain evidence="2 3">KYPY4</strain>
    </source>
</reference>
<keyword evidence="3" id="KW-1185">Reference proteome</keyword>
<gene>
    <name evidence="2" type="ORF">EOE66_16495</name>
</gene>
<comment type="caution">
    <text evidence="2">The sequence shown here is derived from an EMBL/GenBank/DDBJ whole genome shotgun (WGS) entry which is preliminary data.</text>
</comment>
<accession>A0A437RC71</accession>
<feature type="transmembrane region" description="Helical" evidence="1">
    <location>
        <begin position="6"/>
        <end position="24"/>
    </location>
</feature>
<dbReference type="RefSeq" id="WP_128229832.1">
    <property type="nucleotide sequence ID" value="NZ_SACR01000005.1"/>
</dbReference>
<dbReference type="Proteomes" id="UP000285575">
    <property type="component" value="Unassembled WGS sequence"/>
</dbReference>
<feature type="transmembrane region" description="Helical" evidence="1">
    <location>
        <begin position="36"/>
        <end position="54"/>
    </location>
</feature>
<evidence type="ECO:0000313" key="2">
    <source>
        <dbReference type="EMBL" id="RVU44283.1"/>
    </source>
</evidence>
<evidence type="ECO:0000256" key="1">
    <source>
        <dbReference type="SAM" id="Phobius"/>
    </source>
</evidence>
<proteinExistence type="predicted"/>
<keyword evidence="1" id="KW-1133">Transmembrane helix</keyword>
<keyword evidence="1" id="KW-0812">Transmembrane</keyword>
<organism evidence="2 3">
    <name type="scientific">Rubrivivax rivuli</name>
    <dbReference type="NCBI Taxonomy" id="1862385"/>
    <lineage>
        <taxon>Bacteria</taxon>
        <taxon>Pseudomonadati</taxon>
        <taxon>Pseudomonadota</taxon>
        <taxon>Betaproteobacteria</taxon>
        <taxon>Burkholderiales</taxon>
        <taxon>Sphaerotilaceae</taxon>
        <taxon>Rubrivivax</taxon>
    </lineage>
</organism>